<organism evidence="2 3">
    <name type="scientific">Bos mutus</name>
    <name type="common">wild yak</name>
    <dbReference type="NCBI Taxonomy" id="72004"/>
    <lineage>
        <taxon>Eukaryota</taxon>
        <taxon>Metazoa</taxon>
        <taxon>Chordata</taxon>
        <taxon>Craniata</taxon>
        <taxon>Vertebrata</taxon>
        <taxon>Euteleostomi</taxon>
        <taxon>Mammalia</taxon>
        <taxon>Eutheria</taxon>
        <taxon>Laurasiatheria</taxon>
        <taxon>Artiodactyla</taxon>
        <taxon>Ruminantia</taxon>
        <taxon>Pecora</taxon>
        <taxon>Bovidae</taxon>
        <taxon>Bovinae</taxon>
        <taxon>Bos</taxon>
    </lineage>
</organism>
<dbReference type="EMBL" id="VBQZ03000080">
    <property type="protein sequence ID" value="MXQ92276.1"/>
    <property type="molecule type" value="Genomic_DNA"/>
</dbReference>
<keyword evidence="3" id="KW-1185">Reference proteome</keyword>
<evidence type="ECO:0000313" key="3">
    <source>
        <dbReference type="Proteomes" id="UP000322234"/>
    </source>
</evidence>
<evidence type="ECO:0000313" key="2">
    <source>
        <dbReference type="EMBL" id="MXQ92276.1"/>
    </source>
</evidence>
<evidence type="ECO:0000256" key="1">
    <source>
        <dbReference type="SAM" id="MobiDB-lite"/>
    </source>
</evidence>
<comment type="caution">
    <text evidence="2">The sequence shown here is derived from an EMBL/GenBank/DDBJ whole genome shotgun (WGS) entry which is preliminary data.</text>
</comment>
<proteinExistence type="predicted"/>
<gene>
    <name evidence="2" type="ORF">E5288_WYG020409</name>
</gene>
<sequence length="76" mass="8454">MERRLRPLPDSQPGRQELVLFDLDKAFSAEVQKSRNGLSPQCQFSPATPTFREKLGISGTSSQNTFTPTESIKSVN</sequence>
<feature type="compositionally biased region" description="Polar residues" evidence="1">
    <location>
        <begin position="34"/>
        <end position="48"/>
    </location>
</feature>
<dbReference type="Proteomes" id="UP000322234">
    <property type="component" value="Unassembled WGS sequence"/>
</dbReference>
<name>A0A6B0RWM2_9CETA</name>
<dbReference type="AlphaFoldDB" id="A0A6B0RWM2"/>
<reference evidence="2" key="1">
    <citation type="submission" date="2019-10" db="EMBL/GenBank/DDBJ databases">
        <title>The sequence and de novo assembly of the wild yak genome.</title>
        <authorList>
            <person name="Liu Y."/>
        </authorList>
    </citation>
    <scope>NUCLEOTIDE SEQUENCE [LARGE SCALE GENOMIC DNA]</scope>
    <source>
        <strain evidence="2">WY2019</strain>
    </source>
</reference>
<accession>A0A6B0RWM2</accession>
<feature type="region of interest" description="Disordered" evidence="1">
    <location>
        <begin position="32"/>
        <end position="76"/>
    </location>
</feature>
<feature type="compositionally biased region" description="Polar residues" evidence="1">
    <location>
        <begin position="58"/>
        <end position="76"/>
    </location>
</feature>
<protein>
    <submittedName>
        <fullName evidence="2">Uncharacterized protein</fullName>
    </submittedName>
</protein>